<gene>
    <name evidence="4" type="ORF">EFE41_09780</name>
    <name evidence="3" type="ORF">MPF_1653</name>
    <name evidence="5" type="ORF">SAMN06264941_1109</name>
</gene>
<dbReference type="EMBL" id="FXBN01000002">
    <property type="protein sequence ID" value="SMH37011.1"/>
    <property type="molecule type" value="Genomic_DNA"/>
</dbReference>
<evidence type="ECO:0000313" key="6">
    <source>
        <dbReference type="Proteomes" id="UP000185713"/>
    </source>
</evidence>
<evidence type="ECO:0000313" key="3">
    <source>
        <dbReference type="EMBL" id="OJH48805.1"/>
    </source>
</evidence>
<evidence type="ECO:0000313" key="7">
    <source>
        <dbReference type="Proteomes" id="UP000193969"/>
    </source>
</evidence>
<feature type="transmembrane region" description="Helical" evidence="2">
    <location>
        <begin position="295"/>
        <end position="314"/>
    </location>
</feature>
<reference evidence="4 8" key="4">
    <citation type="submission" date="2018-10" db="EMBL/GenBank/DDBJ databases">
        <title>Cultivation of a novel Methanohalophilus strain from Kebrit Deep of the Red Sea and a genomic comparison of members of the genus Methanohalophilus.</title>
        <authorList>
            <person name="Guan Y."/>
            <person name="Ngugi D.K."/>
            <person name="Stingl U."/>
        </authorList>
    </citation>
    <scope>NUCLEOTIDE SEQUENCE [LARGE SCALE GENOMIC DNA]</scope>
    <source>
        <strain evidence="4 8">DSM 7471</strain>
    </source>
</reference>
<feature type="compositionally biased region" description="Basic and acidic residues" evidence="1">
    <location>
        <begin position="232"/>
        <end position="266"/>
    </location>
</feature>
<dbReference type="EMBL" id="JWTK01000005">
    <property type="protein sequence ID" value="OJH48805.1"/>
    <property type="molecule type" value="Genomic_DNA"/>
</dbReference>
<feature type="region of interest" description="Disordered" evidence="1">
    <location>
        <begin position="232"/>
        <end position="288"/>
    </location>
</feature>
<reference evidence="7" key="2">
    <citation type="submission" date="2017-04" db="EMBL/GenBank/DDBJ databases">
        <authorList>
            <person name="Varghese N."/>
            <person name="Submissions S."/>
        </authorList>
    </citation>
    <scope>NUCLEOTIDE SEQUENCE [LARGE SCALE GENOMIC DNA]</scope>
    <source>
        <strain evidence="7">FDF-1</strain>
    </source>
</reference>
<dbReference type="Proteomes" id="UP000278252">
    <property type="component" value="Unassembled WGS sequence"/>
</dbReference>
<reference evidence="3 6" key="1">
    <citation type="submission" date="2014-12" db="EMBL/GenBank/DDBJ databases">
        <title>The genome sequence of Methanohalophilus portucalensis strain FDF1.</title>
        <authorList>
            <person name="Lai M.-C."/>
            <person name="Lai S.-J."/>
        </authorList>
    </citation>
    <scope>NUCLEOTIDE SEQUENCE [LARGE SCALE GENOMIC DNA]</scope>
    <source>
        <strain evidence="3 6">FDF-1</strain>
    </source>
</reference>
<evidence type="ECO:0000256" key="1">
    <source>
        <dbReference type="SAM" id="MobiDB-lite"/>
    </source>
</evidence>
<name>A0A1L9C2R2_9EURY</name>
<keyword evidence="2" id="KW-1133">Transmembrane helix</keyword>
<dbReference type="STRING" id="523843.SAMN06264941_1109"/>
<accession>A0A1L9C2R2</accession>
<protein>
    <submittedName>
        <fullName evidence="3">Uncharacterized protein</fullName>
    </submittedName>
</protein>
<evidence type="ECO:0000313" key="5">
    <source>
        <dbReference type="EMBL" id="SMH37011.1"/>
    </source>
</evidence>
<dbReference type="EMBL" id="RJJH01000015">
    <property type="protein sequence ID" value="RNI08787.1"/>
    <property type="molecule type" value="Genomic_DNA"/>
</dbReference>
<dbReference type="AlphaFoldDB" id="A0A1L9C2R2"/>
<evidence type="ECO:0000256" key="2">
    <source>
        <dbReference type="SAM" id="Phobius"/>
    </source>
</evidence>
<dbReference type="RefSeq" id="WP_072360861.1">
    <property type="nucleotide sequence ID" value="NZ_FXBN01000002.1"/>
</dbReference>
<dbReference type="Proteomes" id="UP000193969">
    <property type="component" value="Unassembled WGS sequence"/>
</dbReference>
<feature type="compositionally biased region" description="Polar residues" evidence="1">
    <location>
        <begin position="267"/>
        <end position="285"/>
    </location>
</feature>
<keyword evidence="2" id="KW-0812">Transmembrane</keyword>
<evidence type="ECO:0000313" key="8">
    <source>
        <dbReference type="Proteomes" id="UP000278252"/>
    </source>
</evidence>
<dbReference type="Proteomes" id="UP000185713">
    <property type="component" value="Unassembled WGS sequence"/>
</dbReference>
<reference evidence="5" key="3">
    <citation type="submission" date="2017-04" db="EMBL/GenBank/DDBJ databases">
        <authorList>
            <person name="Afonso C.L."/>
            <person name="Miller P.J."/>
            <person name="Scott M.A."/>
            <person name="Spackman E."/>
            <person name="Goraichik I."/>
            <person name="Dimitrov K.M."/>
            <person name="Suarez D.L."/>
            <person name="Swayne D.E."/>
        </authorList>
    </citation>
    <scope>NUCLEOTIDE SEQUENCE [LARGE SCALE GENOMIC DNA]</scope>
    <source>
        <strain evidence="5">FDF-1</strain>
    </source>
</reference>
<proteinExistence type="predicted"/>
<keyword evidence="7" id="KW-1185">Reference proteome</keyword>
<sequence length="523" mass="59940">MGKKLVNWEISPPGVERTAKFILKPSNCIHKEKIGATVLYKDSKWESHAEKIKPKEIDCVCPFLKEKPMKRNDFLERASIGQSLNKGINFKGLSPEKIISYITQTCKNSLYKVDEYAIRDGIIVYFAAESVGEQIDYLLTAFVREKDGLTQVMFKAVSDEEHGLNGFLNEIISDLQHLASTTQSAQEIGVIKKENVINITDSVVQRSNFNVADGLDIDVRDSLVQRTNFDSTKQDDKVTDNDSNSDELKAIDSIDSKKEKESKLTETQKNAVEQLSQKNIESNTYPKPEKRSNKYVYASIIVLFLILGSFLPVIPHSYTTYEPYITTETYYVDEPYETTETETYYEEVPVTEDVTREKTIVSPNTDEVSMDYGGQSWKRYIDLDGKKGVKISGHISELSGNNCNFDVMDLQTYNSFVNNGYEFDSSMKVYVLKKNVDSSYFSFVPDKSDYYVFHFRKVDLSQTMKVSIEATMEYSTTETAYDTVEKTREVPVTKYREVPKTRQVEKERRVTKNTHISLFEMFV</sequence>
<organism evidence="3 6">
    <name type="scientific">Methanohalophilus portucalensis FDF-1</name>
    <dbReference type="NCBI Taxonomy" id="523843"/>
    <lineage>
        <taxon>Archaea</taxon>
        <taxon>Methanobacteriati</taxon>
        <taxon>Methanobacteriota</taxon>
        <taxon>Stenosarchaea group</taxon>
        <taxon>Methanomicrobia</taxon>
        <taxon>Methanosarcinales</taxon>
        <taxon>Methanosarcinaceae</taxon>
        <taxon>Methanohalophilus</taxon>
    </lineage>
</organism>
<keyword evidence="2" id="KW-0472">Membrane</keyword>
<dbReference type="OrthoDB" id="125595at2157"/>
<evidence type="ECO:0000313" key="4">
    <source>
        <dbReference type="EMBL" id="RNI08787.1"/>
    </source>
</evidence>